<keyword evidence="3" id="KW-1185">Reference proteome</keyword>
<dbReference type="InterPro" id="IPR055878">
    <property type="entry name" value="DUF7455"/>
</dbReference>
<name>A0AAE8Y7N5_9CAUD</name>
<gene>
    <name evidence="2" type="primary">203</name>
    <name evidence="2" type="ORF">SEA_PUMPERNICKEL_203</name>
</gene>
<organism evidence="2 3">
    <name type="scientific">Microbacterium phage Pumpernickel</name>
    <dbReference type="NCBI Taxonomy" id="2885983"/>
    <lineage>
        <taxon>Viruses</taxon>
        <taxon>Duplodnaviria</taxon>
        <taxon>Heunggongvirae</taxon>
        <taxon>Uroviricota</taxon>
        <taxon>Caudoviricetes</taxon>
        <taxon>Pumpernickelvirus</taxon>
        <taxon>Pumpernickelvirus pumpernickel</taxon>
    </lineage>
</organism>
<dbReference type="EMBL" id="OK040790">
    <property type="protein sequence ID" value="UDL15953.1"/>
    <property type="molecule type" value="Genomic_DNA"/>
</dbReference>
<feature type="domain" description="DUF7455" evidence="1">
    <location>
        <begin position="20"/>
        <end position="72"/>
    </location>
</feature>
<proteinExistence type="predicted"/>
<dbReference type="KEGG" id="vg:80019844"/>
<dbReference type="RefSeq" id="YP_010755193.1">
    <property type="nucleotide sequence ID" value="NC_073468.1"/>
</dbReference>
<dbReference type="Proteomes" id="UP000827768">
    <property type="component" value="Segment"/>
</dbReference>
<evidence type="ECO:0000313" key="2">
    <source>
        <dbReference type="EMBL" id="UDL15953.1"/>
    </source>
</evidence>
<evidence type="ECO:0000313" key="3">
    <source>
        <dbReference type="Proteomes" id="UP000827768"/>
    </source>
</evidence>
<evidence type="ECO:0000259" key="1">
    <source>
        <dbReference type="Pfam" id="PF24254"/>
    </source>
</evidence>
<dbReference type="GeneID" id="80019844"/>
<protein>
    <recommendedName>
        <fullName evidence="1">DUF7455 domain-containing protein</fullName>
    </recommendedName>
</protein>
<dbReference type="Pfam" id="PF24254">
    <property type="entry name" value="DUF7455"/>
    <property type="match status" value="1"/>
</dbReference>
<accession>A0AAE8Y7N5</accession>
<reference evidence="2" key="1">
    <citation type="submission" date="2021-09" db="EMBL/GenBank/DDBJ databases">
        <authorList>
            <person name="Andersen S.H."/>
            <person name="Beall E.A."/>
            <person name="Cappelle B."/>
            <person name="Falteisek K.J."/>
            <person name="Fenske B.A."/>
            <person name="Gansluckner N.W."/>
            <person name="Gilbertson S.M."/>
            <person name="Krings K.J."/>
            <person name="Mobeck M."/>
            <person name="Odeku J.O."/>
            <person name="Poncelet M.E."/>
            <person name="Rohr J.R."/>
            <person name="Rolands L."/>
            <person name="Whipple C.D."/>
            <person name="Whipple E.M."/>
            <person name="Spring A.M."/>
            <person name="Klyczek K."/>
            <person name="Garlena R.A."/>
            <person name="Russell D.A."/>
            <person name="Pope W.H."/>
            <person name="Jacobs-Sera D."/>
            <person name="Hatfull G.F."/>
        </authorList>
    </citation>
    <scope>NUCLEOTIDE SEQUENCE</scope>
</reference>
<sequence>MDTMEQTVEAPVEQPKVATLTAVDRCDTCGAQAYTRTRFTTGELDLCAHHFTKGEVKIREIALEILDERWRLEELPSRLQGED</sequence>